<dbReference type="SUPFAM" id="SSF48600">
    <property type="entry name" value="Chorismate mutase II"/>
    <property type="match status" value="1"/>
</dbReference>
<gene>
    <name evidence="7" type="ORF">HNP84_004674</name>
</gene>
<evidence type="ECO:0000256" key="5">
    <source>
        <dbReference type="SAM" id="SignalP"/>
    </source>
</evidence>
<dbReference type="NCBIfam" id="NF006741">
    <property type="entry name" value="PRK09269.1"/>
    <property type="match status" value="1"/>
</dbReference>
<evidence type="ECO:0000259" key="6">
    <source>
        <dbReference type="PROSITE" id="PS51168"/>
    </source>
</evidence>
<name>A0A840PBY4_9ACTN</name>
<dbReference type="InterPro" id="IPR002701">
    <property type="entry name" value="CM_II_prokaryot"/>
</dbReference>
<keyword evidence="4 7" id="KW-0413">Isomerase</keyword>
<evidence type="ECO:0000256" key="2">
    <source>
        <dbReference type="ARBA" id="ARBA00012404"/>
    </source>
</evidence>
<evidence type="ECO:0000313" key="8">
    <source>
        <dbReference type="Proteomes" id="UP000578449"/>
    </source>
</evidence>
<dbReference type="SMART" id="SM00830">
    <property type="entry name" value="CM_2"/>
    <property type="match status" value="1"/>
</dbReference>
<dbReference type="GO" id="GO:0004106">
    <property type="term" value="F:chorismate mutase activity"/>
    <property type="evidence" value="ECO:0007669"/>
    <property type="project" value="UniProtKB-EC"/>
</dbReference>
<dbReference type="InterPro" id="IPR036263">
    <property type="entry name" value="Chorismate_II_sf"/>
</dbReference>
<evidence type="ECO:0000256" key="4">
    <source>
        <dbReference type="ARBA" id="ARBA00023235"/>
    </source>
</evidence>
<dbReference type="Proteomes" id="UP000578449">
    <property type="component" value="Unassembled WGS sequence"/>
</dbReference>
<dbReference type="EC" id="5.4.99.5" evidence="2"/>
<accession>A0A840PBY4</accession>
<feature type="domain" description="Chorismate mutase" evidence="6">
    <location>
        <begin position="1"/>
        <end position="106"/>
    </location>
</feature>
<dbReference type="PROSITE" id="PS51168">
    <property type="entry name" value="CHORISMATE_MUT_2"/>
    <property type="match status" value="1"/>
</dbReference>
<dbReference type="NCBIfam" id="TIGR01806">
    <property type="entry name" value="CM_mono2"/>
    <property type="match status" value="1"/>
</dbReference>
<keyword evidence="8" id="KW-1185">Reference proteome</keyword>
<dbReference type="UniPathway" id="UPA00120">
    <property type="reaction ID" value="UER00203"/>
</dbReference>
<protein>
    <recommendedName>
        <fullName evidence="2">chorismate mutase</fullName>
        <ecNumber evidence="2">5.4.99.5</ecNumber>
    </recommendedName>
</protein>
<reference evidence="7 8" key="1">
    <citation type="submission" date="2020-08" db="EMBL/GenBank/DDBJ databases">
        <title>Genomic Encyclopedia of Type Strains, Phase IV (KMG-IV): sequencing the most valuable type-strain genomes for metagenomic binning, comparative biology and taxonomic classification.</title>
        <authorList>
            <person name="Goeker M."/>
        </authorList>
    </citation>
    <scope>NUCLEOTIDE SEQUENCE [LARGE SCALE GENOMIC DNA]</scope>
    <source>
        <strain evidence="7 8">DSM 45615</strain>
    </source>
</reference>
<evidence type="ECO:0000256" key="3">
    <source>
        <dbReference type="ARBA" id="ARBA00022729"/>
    </source>
</evidence>
<dbReference type="PANTHER" id="PTHR38041:SF2">
    <property type="entry name" value="SECRETED CHORISMATE MUTASE"/>
    <property type="match status" value="1"/>
</dbReference>
<dbReference type="EMBL" id="JACHGN010000009">
    <property type="protein sequence ID" value="MBB5134940.1"/>
    <property type="molecule type" value="Genomic_DNA"/>
</dbReference>
<evidence type="ECO:0000256" key="1">
    <source>
        <dbReference type="ARBA" id="ARBA00004817"/>
    </source>
</evidence>
<dbReference type="InterPro" id="IPR008240">
    <property type="entry name" value="Chorismate_mutase_periplasmic"/>
</dbReference>
<keyword evidence="3 5" id="KW-0732">Signal</keyword>
<proteinExistence type="predicted"/>
<feature type="chain" id="PRO_5039079640" description="chorismate mutase" evidence="5">
    <location>
        <begin position="29"/>
        <end position="191"/>
    </location>
</feature>
<feature type="signal peptide" evidence="5">
    <location>
        <begin position="1"/>
        <end position="28"/>
    </location>
</feature>
<dbReference type="GO" id="GO:0046417">
    <property type="term" value="P:chorismate metabolic process"/>
    <property type="evidence" value="ECO:0007669"/>
    <property type="project" value="InterPro"/>
</dbReference>
<dbReference type="Gene3D" id="1.20.59.10">
    <property type="entry name" value="Chorismate mutase"/>
    <property type="match status" value="1"/>
</dbReference>
<evidence type="ECO:0000313" key="7">
    <source>
        <dbReference type="EMBL" id="MBB5134940.1"/>
    </source>
</evidence>
<sequence>MRPPALPLHRPAAAVAITAVLLTPYAPAPPPMDGLVESAVQRLLLAGQVAAAKFGGGGPITDPAREREVLDSVAAMSAAAGLAPETGVRFFRAQIEAAKVVQRGLHARWRAHPALRPRERPDLATEVRPRLDALTPRMLRLLKQTEPVRRSAPECHARLAQARHAAEARTPLDGLHRMALNQALRPVCDLP</sequence>
<dbReference type="GO" id="GO:0009697">
    <property type="term" value="P:salicylic acid biosynthetic process"/>
    <property type="evidence" value="ECO:0007669"/>
    <property type="project" value="TreeGrafter"/>
</dbReference>
<dbReference type="InterPro" id="IPR036979">
    <property type="entry name" value="CM_dom_sf"/>
</dbReference>
<dbReference type="InterPro" id="IPR051331">
    <property type="entry name" value="Chorismate_mutase-related"/>
</dbReference>
<comment type="caution">
    <text evidence="7">The sequence shown here is derived from an EMBL/GenBank/DDBJ whole genome shotgun (WGS) entry which is preliminary data.</text>
</comment>
<dbReference type="Pfam" id="PF01817">
    <property type="entry name" value="CM_2"/>
    <property type="match status" value="1"/>
</dbReference>
<comment type="pathway">
    <text evidence="1">Metabolic intermediate biosynthesis; prephenate biosynthesis; prephenate from chorismate: step 1/1.</text>
</comment>
<organism evidence="7 8">
    <name type="scientific">Thermocatellispora tengchongensis</name>
    <dbReference type="NCBI Taxonomy" id="1073253"/>
    <lineage>
        <taxon>Bacteria</taxon>
        <taxon>Bacillati</taxon>
        <taxon>Actinomycetota</taxon>
        <taxon>Actinomycetes</taxon>
        <taxon>Streptosporangiales</taxon>
        <taxon>Streptosporangiaceae</taxon>
        <taxon>Thermocatellispora</taxon>
    </lineage>
</organism>
<dbReference type="PANTHER" id="PTHR38041">
    <property type="entry name" value="CHORISMATE MUTASE"/>
    <property type="match status" value="1"/>
</dbReference>
<dbReference type="AlphaFoldDB" id="A0A840PBY4"/>
<dbReference type="RefSeq" id="WP_185051807.1">
    <property type="nucleotide sequence ID" value="NZ_BAABIX010000004.1"/>
</dbReference>